<dbReference type="AlphaFoldDB" id="A0A9P6CZB0"/>
<gene>
    <name evidence="2" type="ORF">BDN70DRAFT_870262</name>
</gene>
<evidence type="ECO:0000256" key="1">
    <source>
        <dbReference type="SAM" id="MobiDB-lite"/>
    </source>
</evidence>
<feature type="compositionally biased region" description="Basic and acidic residues" evidence="1">
    <location>
        <begin position="228"/>
        <end position="237"/>
    </location>
</feature>
<organism evidence="2 3">
    <name type="scientific">Pholiota conissans</name>
    <dbReference type="NCBI Taxonomy" id="109636"/>
    <lineage>
        <taxon>Eukaryota</taxon>
        <taxon>Fungi</taxon>
        <taxon>Dikarya</taxon>
        <taxon>Basidiomycota</taxon>
        <taxon>Agaricomycotina</taxon>
        <taxon>Agaricomycetes</taxon>
        <taxon>Agaricomycetidae</taxon>
        <taxon>Agaricales</taxon>
        <taxon>Agaricineae</taxon>
        <taxon>Strophariaceae</taxon>
        <taxon>Pholiota</taxon>
    </lineage>
</organism>
<protein>
    <submittedName>
        <fullName evidence="2">Uncharacterized protein</fullName>
    </submittedName>
</protein>
<dbReference type="EMBL" id="MU155131">
    <property type="protein sequence ID" value="KAF9486171.1"/>
    <property type="molecule type" value="Genomic_DNA"/>
</dbReference>
<evidence type="ECO:0000313" key="2">
    <source>
        <dbReference type="EMBL" id="KAF9486171.1"/>
    </source>
</evidence>
<accession>A0A9P6CZB0</accession>
<proteinExistence type="predicted"/>
<comment type="caution">
    <text evidence="2">The sequence shown here is derived from an EMBL/GenBank/DDBJ whole genome shotgun (WGS) entry which is preliminary data.</text>
</comment>
<evidence type="ECO:0000313" key="3">
    <source>
        <dbReference type="Proteomes" id="UP000807469"/>
    </source>
</evidence>
<feature type="region of interest" description="Disordered" evidence="1">
    <location>
        <begin position="208"/>
        <end position="237"/>
    </location>
</feature>
<dbReference type="InterPro" id="IPR032675">
    <property type="entry name" value="LRR_dom_sf"/>
</dbReference>
<sequence length="477" mass="53847">MKSETSRPLHMLPSTIIETIIANLVHGKGYANGAKLTRLERRDLASCGLASSLFYLPSRRYLFATVTINLDLYNSRGEEIWLSRNGLVDILSGNTMLQNQVYHLVVTYMDPKSDRWMRPAGYIGAPRSDAFQQIVRFFPALRGLTIASSLPGCGTLFNVAVAFVSQELKFYCPHLRSLTLMEVNDTPIEFFHQWACITELKLVDVDLSDPKEPNVDDQGGDDDGQAEDAQKALESQRRAGSLKIERLCLHGAMYLTESLVNSLNNHHLQYLHLSFDPRVGSVVPMSQAAQLVHVVAPTLAHLSLKDAFYYDSILEFSDSVIQNVKFLELVGRDTPDTPETPFPSIASFLTPKTSNIVSKLERISISFSCSRDIMKKVFDYNQGWSALDILWTGPQYQHLAKVDIRLIFTATGSEKAILRLEHKTKILMELIKHRSYRLLPLVSCSPRIDLNFHIEVHSLTRYVAWNNRTGRASNFIL</sequence>
<name>A0A9P6CZB0_9AGAR</name>
<reference evidence="2" key="1">
    <citation type="submission" date="2020-11" db="EMBL/GenBank/DDBJ databases">
        <authorList>
            <consortium name="DOE Joint Genome Institute"/>
            <person name="Ahrendt S."/>
            <person name="Riley R."/>
            <person name="Andreopoulos W."/>
            <person name="Labutti K."/>
            <person name="Pangilinan J."/>
            <person name="Ruiz-Duenas F.J."/>
            <person name="Barrasa J.M."/>
            <person name="Sanchez-Garcia M."/>
            <person name="Camarero S."/>
            <person name="Miyauchi S."/>
            <person name="Serrano A."/>
            <person name="Linde D."/>
            <person name="Babiker R."/>
            <person name="Drula E."/>
            <person name="Ayuso-Fernandez I."/>
            <person name="Pacheco R."/>
            <person name="Padilla G."/>
            <person name="Ferreira P."/>
            <person name="Barriuso J."/>
            <person name="Kellner H."/>
            <person name="Castanera R."/>
            <person name="Alfaro M."/>
            <person name="Ramirez L."/>
            <person name="Pisabarro A.G."/>
            <person name="Kuo A."/>
            <person name="Tritt A."/>
            <person name="Lipzen A."/>
            <person name="He G."/>
            <person name="Yan M."/>
            <person name="Ng V."/>
            <person name="Cullen D."/>
            <person name="Martin F."/>
            <person name="Rosso M.-N."/>
            <person name="Henrissat B."/>
            <person name="Hibbett D."/>
            <person name="Martinez A.T."/>
            <person name="Grigoriev I.V."/>
        </authorList>
    </citation>
    <scope>NUCLEOTIDE SEQUENCE</scope>
    <source>
        <strain evidence="2">CIRM-BRFM 674</strain>
    </source>
</reference>
<dbReference type="SUPFAM" id="SSF52047">
    <property type="entry name" value="RNI-like"/>
    <property type="match status" value="1"/>
</dbReference>
<keyword evidence="3" id="KW-1185">Reference proteome</keyword>
<dbReference type="Proteomes" id="UP000807469">
    <property type="component" value="Unassembled WGS sequence"/>
</dbReference>
<dbReference type="Gene3D" id="3.80.10.10">
    <property type="entry name" value="Ribonuclease Inhibitor"/>
    <property type="match status" value="1"/>
</dbReference>